<reference evidence="3" key="1">
    <citation type="submission" date="2020-07" db="EMBL/GenBank/DDBJ databases">
        <title>Multicomponent nature underlies the extraordinary mechanical properties of spider dragline silk.</title>
        <authorList>
            <person name="Kono N."/>
            <person name="Nakamura H."/>
            <person name="Mori M."/>
            <person name="Yoshida Y."/>
            <person name="Ohtoshi R."/>
            <person name="Malay A.D."/>
            <person name="Moran D.A.P."/>
            <person name="Tomita M."/>
            <person name="Numata K."/>
            <person name="Arakawa K."/>
        </authorList>
    </citation>
    <scope>NUCLEOTIDE SEQUENCE</scope>
</reference>
<feature type="chain" id="PRO_5036495534" description="Secreted protein" evidence="2">
    <location>
        <begin position="22"/>
        <end position="121"/>
    </location>
</feature>
<feature type="region of interest" description="Disordered" evidence="1">
    <location>
        <begin position="100"/>
        <end position="121"/>
    </location>
</feature>
<evidence type="ECO:0000313" key="3">
    <source>
        <dbReference type="EMBL" id="GFQ66455.1"/>
    </source>
</evidence>
<evidence type="ECO:0000313" key="4">
    <source>
        <dbReference type="Proteomes" id="UP000887116"/>
    </source>
</evidence>
<keyword evidence="4" id="KW-1185">Reference proteome</keyword>
<dbReference type="Proteomes" id="UP000887116">
    <property type="component" value="Unassembled WGS sequence"/>
</dbReference>
<feature type="signal peptide" evidence="2">
    <location>
        <begin position="1"/>
        <end position="21"/>
    </location>
</feature>
<gene>
    <name evidence="3" type="ORF">TNCT_689401</name>
</gene>
<sequence length="121" mass="13534">MVLVSRFLVSAAFFLPRPVWSSPPPPYIYAAPAARSPIHGLTCCQVLQCMLNPLPGVGIRSLHTPPKSKISPLWLILPFRTKRTSLIMKQKIYKQKKRNGYNIHPQDGSGQSSLKETLVIL</sequence>
<organism evidence="3 4">
    <name type="scientific">Trichonephila clavata</name>
    <name type="common">Joro spider</name>
    <name type="synonym">Nephila clavata</name>
    <dbReference type="NCBI Taxonomy" id="2740835"/>
    <lineage>
        <taxon>Eukaryota</taxon>
        <taxon>Metazoa</taxon>
        <taxon>Ecdysozoa</taxon>
        <taxon>Arthropoda</taxon>
        <taxon>Chelicerata</taxon>
        <taxon>Arachnida</taxon>
        <taxon>Araneae</taxon>
        <taxon>Araneomorphae</taxon>
        <taxon>Entelegynae</taxon>
        <taxon>Araneoidea</taxon>
        <taxon>Nephilidae</taxon>
        <taxon>Trichonephila</taxon>
    </lineage>
</organism>
<name>A0A8X6K6C7_TRICU</name>
<proteinExistence type="predicted"/>
<evidence type="ECO:0000256" key="1">
    <source>
        <dbReference type="SAM" id="MobiDB-lite"/>
    </source>
</evidence>
<protein>
    <recommendedName>
        <fullName evidence="5">Secreted protein</fullName>
    </recommendedName>
</protein>
<dbReference type="EMBL" id="BMAO01030212">
    <property type="protein sequence ID" value="GFQ66455.1"/>
    <property type="molecule type" value="Genomic_DNA"/>
</dbReference>
<comment type="caution">
    <text evidence="3">The sequence shown here is derived from an EMBL/GenBank/DDBJ whole genome shotgun (WGS) entry which is preliminary data.</text>
</comment>
<accession>A0A8X6K6C7</accession>
<keyword evidence="2" id="KW-0732">Signal</keyword>
<evidence type="ECO:0000256" key="2">
    <source>
        <dbReference type="SAM" id="SignalP"/>
    </source>
</evidence>
<evidence type="ECO:0008006" key="5">
    <source>
        <dbReference type="Google" id="ProtNLM"/>
    </source>
</evidence>
<dbReference type="AlphaFoldDB" id="A0A8X6K6C7"/>